<keyword evidence="5" id="KW-0804">Transcription</keyword>
<feature type="modified residue" description="4-aspartylphosphate" evidence="6">
    <location>
        <position position="63"/>
    </location>
</feature>
<accession>A0A1X7KD04</accession>
<dbReference type="GO" id="GO:0005829">
    <property type="term" value="C:cytosol"/>
    <property type="evidence" value="ECO:0007669"/>
    <property type="project" value="TreeGrafter"/>
</dbReference>
<dbReference type="GO" id="GO:0000155">
    <property type="term" value="F:phosphorelay sensor kinase activity"/>
    <property type="evidence" value="ECO:0007669"/>
    <property type="project" value="InterPro"/>
</dbReference>
<evidence type="ECO:0000313" key="8">
    <source>
        <dbReference type="EMBL" id="SMG39096.1"/>
    </source>
</evidence>
<evidence type="ECO:0000256" key="1">
    <source>
        <dbReference type="ARBA" id="ARBA00022553"/>
    </source>
</evidence>
<evidence type="ECO:0000256" key="6">
    <source>
        <dbReference type="PROSITE-ProRule" id="PRU00169"/>
    </source>
</evidence>
<dbReference type="GO" id="GO:0032993">
    <property type="term" value="C:protein-DNA complex"/>
    <property type="evidence" value="ECO:0007669"/>
    <property type="project" value="TreeGrafter"/>
</dbReference>
<dbReference type="InterPro" id="IPR039420">
    <property type="entry name" value="WalR-like"/>
</dbReference>
<reference evidence="9" key="1">
    <citation type="submission" date="2017-04" db="EMBL/GenBank/DDBJ databases">
        <authorList>
            <person name="Varghese N."/>
            <person name="Submissions S."/>
        </authorList>
    </citation>
    <scope>NUCLEOTIDE SEQUENCE [LARGE SCALE GENOMIC DNA]</scope>
    <source>
        <strain evidence="9">DSM 4125</strain>
    </source>
</reference>
<evidence type="ECO:0000256" key="4">
    <source>
        <dbReference type="ARBA" id="ARBA00023125"/>
    </source>
</evidence>
<keyword evidence="2" id="KW-0902">Two-component regulatory system</keyword>
<dbReference type="EMBL" id="FXAW01000005">
    <property type="protein sequence ID" value="SMG39096.1"/>
    <property type="molecule type" value="Genomic_DNA"/>
</dbReference>
<dbReference type="SUPFAM" id="SSF52172">
    <property type="entry name" value="CheY-like"/>
    <property type="match status" value="1"/>
</dbReference>
<dbReference type="PANTHER" id="PTHR48111:SF1">
    <property type="entry name" value="TWO-COMPONENT RESPONSE REGULATOR ORR33"/>
    <property type="match status" value="1"/>
</dbReference>
<keyword evidence="3" id="KW-0805">Transcription regulation</keyword>
<dbReference type="Pfam" id="PF13426">
    <property type="entry name" value="PAS_9"/>
    <property type="match status" value="1"/>
</dbReference>
<evidence type="ECO:0000256" key="2">
    <source>
        <dbReference type="ARBA" id="ARBA00023012"/>
    </source>
</evidence>
<keyword evidence="1 6" id="KW-0597">Phosphoprotein</keyword>
<dbReference type="SUPFAM" id="SSF47384">
    <property type="entry name" value="Homodimeric domain of signal transducing histidine kinase"/>
    <property type="match status" value="1"/>
</dbReference>
<dbReference type="Pfam" id="PF00072">
    <property type="entry name" value="Response_reg"/>
    <property type="match status" value="1"/>
</dbReference>
<dbReference type="GO" id="GO:0006355">
    <property type="term" value="P:regulation of DNA-templated transcription"/>
    <property type="evidence" value="ECO:0007669"/>
    <property type="project" value="TreeGrafter"/>
</dbReference>
<dbReference type="GO" id="GO:0000976">
    <property type="term" value="F:transcription cis-regulatory region binding"/>
    <property type="evidence" value="ECO:0007669"/>
    <property type="project" value="TreeGrafter"/>
</dbReference>
<dbReference type="Gene3D" id="3.40.50.2300">
    <property type="match status" value="1"/>
</dbReference>
<dbReference type="STRING" id="1028.SAMN05661096_02606"/>
<evidence type="ECO:0000256" key="5">
    <source>
        <dbReference type="ARBA" id="ARBA00023163"/>
    </source>
</evidence>
<proteinExistence type="predicted"/>
<dbReference type="Gene3D" id="3.30.450.20">
    <property type="entry name" value="PAS domain"/>
    <property type="match status" value="1"/>
</dbReference>
<dbReference type="NCBIfam" id="TIGR00229">
    <property type="entry name" value="sensory_box"/>
    <property type="match status" value="1"/>
</dbReference>
<name>A0A1X7KD04_9BACT</name>
<dbReference type="InterPro" id="IPR001789">
    <property type="entry name" value="Sig_transdc_resp-reg_receiver"/>
</dbReference>
<dbReference type="OrthoDB" id="9124519at2"/>
<dbReference type="InterPro" id="IPR011006">
    <property type="entry name" value="CheY-like_superfamily"/>
</dbReference>
<keyword evidence="9" id="KW-1185">Reference proteome</keyword>
<dbReference type="RefSeq" id="WP_085517773.1">
    <property type="nucleotide sequence ID" value="NZ_FXAW01000005.1"/>
</dbReference>
<evidence type="ECO:0000313" key="9">
    <source>
        <dbReference type="Proteomes" id="UP000193804"/>
    </source>
</evidence>
<keyword evidence="4" id="KW-0238">DNA-binding</keyword>
<dbReference type="InterPro" id="IPR000014">
    <property type="entry name" value="PAS"/>
</dbReference>
<dbReference type="PANTHER" id="PTHR48111">
    <property type="entry name" value="REGULATOR OF RPOS"/>
    <property type="match status" value="1"/>
</dbReference>
<dbReference type="Proteomes" id="UP000193804">
    <property type="component" value="Unassembled WGS sequence"/>
</dbReference>
<feature type="domain" description="Response regulatory" evidence="7">
    <location>
        <begin position="10"/>
        <end position="128"/>
    </location>
</feature>
<dbReference type="SMART" id="SM00448">
    <property type="entry name" value="REC"/>
    <property type="match status" value="1"/>
</dbReference>
<dbReference type="PROSITE" id="PS50110">
    <property type="entry name" value="RESPONSE_REGULATORY"/>
    <property type="match status" value="1"/>
</dbReference>
<dbReference type="InterPro" id="IPR035965">
    <property type="entry name" value="PAS-like_dom_sf"/>
</dbReference>
<dbReference type="SUPFAM" id="SSF55785">
    <property type="entry name" value="PYP-like sensor domain (PAS domain)"/>
    <property type="match status" value="1"/>
</dbReference>
<gene>
    <name evidence="8" type="ORF">SAMN05661096_02606</name>
</gene>
<dbReference type="InterPro" id="IPR036097">
    <property type="entry name" value="HisK_dim/P_sf"/>
</dbReference>
<evidence type="ECO:0000259" key="7">
    <source>
        <dbReference type="PROSITE" id="PS50110"/>
    </source>
</evidence>
<evidence type="ECO:0000256" key="3">
    <source>
        <dbReference type="ARBA" id="ARBA00023015"/>
    </source>
</evidence>
<organism evidence="8 9">
    <name type="scientific">Marivirga sericea</name>
    <dbReference type="NCBI Taxonomy" id="1028"/>
    <lineage>
        <taxon>Bacteria</taxon>
        <taxon>Pseudomonadati</taxon>
        <taxon>Bacteroidota</taxon>
        <taxon>Cytophagia</taxon>
        <taxon>Cytophagales</taxon>
        <taxon>Marivirgaceae</taxon>
        <taxon>Marivirga</taxon>
    </lineage>
</organism>
<sequence length="335" mass="38908">MSLAETNGLRVLLIEDNVGDQTLVKEYLQDEFSKLSLDIVDTFKAAKTLLQTAIKPYKIILLDLRLPDIDYHSLLNEIISLSPRSPIIILTGQDDIHIAIEALTLGYTDYLLKDEITSEKLRKSIIYAFERKHIDRQLELSVKRYQELFQLNPQPIWVINDKTHEFLEINNAAIKKYGFSKDEFLNMKIHDIDATYKKENLERHLEDGEIRINDDLHEQQVKSGAKIHVKLYGNPIEYQGMDATLLMAIDVSETDSYIRKIEFQNQQLQDIAWEQSHLVREPLTRMMGIINRLEEKHLEHLDKECQYLLKNALSSAHEIDNVIRSIVQKASGKNK</sequence>
<dbReference type="GO" id="GO:0000156">
    <property type="term" value="F:phosphorelay response regulator activity"/>
    <property type="evidence" value="ECO:0007669"/>
    <property type="project" value="TreeGrafter"/>
</dbReference>
<protein>
    <submittedName>
        <fullName evidence="8">PAS domain S-box-containing protein</fullName>
    </submittedName>
</protein>
<dbReference type="AlphaFoldDB" id="A0A1X7KD04"/>